<sequence>MKGGHFYDSQTSNFSPLTLETILVLVDITERNEMVKKEDGSFDKTENIIGYNYEIVCLERREFFLEWYTINKKYDDKENLKISSQLQSIIQRDMQNLANTLYQDISKVQLISKDKLTIQKV</sequence>
<gene>
    <name evidence="1" type="ORF">HNQ37_000945</name>
</gene>
<comment type="caution">
    <text evidence="1">The sequence shown here is derived from an EMBL/GenBank/DDBJ whole genome shotgun (WGS) entry which is preliminary data.</text>
</comment>
<dbReference type="AlphaFoldDB" id="A0A841C6G5"/>
<organism evidence="1 2">
    <name type="scientific">Lactovum miscens</name>
    <dbReference type="NCBI Taxonomy" id="190387"/>
    <lineage>
        <taxon>Bacteria</taxon>
        <taxon>Bacillati</taxon>
        <taxon>Bacillota</taxon>
        <taxon>Bacilli</taxon>
        <taxon>Lactobacillales</taxon>
        <taxon>Streptococcaceae</taxon>
        <taxon>Lactovum</taxon>
    </lineage>
</organism>
<proteinExistence type="predicted"/>
<dbReference type="Proteomes" id="UP000562464">
    <property type="component" value="Unassembled WGS sequence"/>
</dbReference>
<evidence type="ECO:0000313" key="2">
    <source>
        <dbReference type="Proteomes" id="UP000562464"/>
    </source>
</evidence>
<dbReference type="EMBL" id="JACHHV010000013">
    <property type="protein sequence ID" value="MBB5888055.1"/>
    <property type="molecule type" value="Genomic_DNA"/>
</dbReference>
<accession>A0A841C6G5</accession>
<reference evidence="1 2" key="1">
    <citation type="submission" date="2020-08" db="EMBL/GenBank/DDBJ databases">
        <title>Genomic Encyclopedia of Type Strains, Phase IV (KMG-IV): sequencing the most valuable type-strain genomes for metagenomic binning, comparative biology and taxonomic classification.</title>
        <authorList>
            <person name="Goeker M."/>
        </authorList>
    </citation>
    <scope>NUCLEOTIDE SEQUENCE [LARGE SCALE GENOMIC DNA]</scope>
    <source>
        <strain evidence="1 2">DSM 14925</strain>
    </source>
</reference>
<dbReference type="RefSeq" id="WP_246415598.1">
    <property type="nucleotide sequence ID" value="NZ_JACHHV010000013.1"/>
</dbReference>
<name>A0A841C6G5_9LACT</name>
<protein>
    <submittedName>
        <fullName evidence="1">Uncharacterized protein</fullName>
    </submittedName>
</protein>
<evidence type="ECO:0000313" key="1">
    <source>
        <dbReference type="EMBL" id="MBB5888055.1"/>
    </source>
</evidence>
<keyword evidence="2" id="KW-1185">Reference proteome</keyword>